<sequence length="349" mass="39327">MRDALQDIIRVAQDMRLGHAEKPTAISGRVPYSVTDLEIEAPSLLDVRKNLLQSGYPYPVADKFAAAYCKRASELADSYRVAFKKLVSKLDGHPNPFGPNSSSDLLATAYRKTYARAIAKWLSESLSIMKSRIVDDSSADVPQKAVPRARNCGSTEAPFNQAFTPTLEAYFKENPFPSRADKNFLAKNSGMTYRQIHVWFQNRRSRTKKASSSIEKPRESVSPAPPSFGQPVQRVIDTSPEITDNGEDTEVDEDYVDVPKRLQYLDHRPAHRRAPLWNLWRIFTLSTFLHHHTPIRQNTLPNAKSIHFPVALVNSLAQQSNGRASLRQSCRSAPRLTSRRLRRLLLSSG</sequence>
<feature type="DNA-binding region" description="Homeobox" evidence="5">
    <location>
        <begin position="169"/>
        <end position="211"/>
    </location>
</feature>
<dbReference type="AlphaFoldDB" id="A0A0H2S8Q6"/>
<dbReference type="STRING" id="27342.A0A0H2S8Q6"/>
<evidence type="ECO:0000256" key="6">
    <source>
        <dbReference type="RuleBase" id="RU000682"/>
    </source>
</evidence>
<dbReference type="Pfam" id="PF00046">
    <property type="entry name" value="Homeodomain"/>
    <property type="match status" value="1"/>
</dbReference>
<evidence type="ECO:0000313" key="9">
    <source>
        <dbReference type="EMBL" id="KLO20650.1"/>
    </source>
</evidence>
<dbReference type="GO" id="GO:0006357">
    <property type="term" value="P:regulation of transcription by RNA polymerase II"/>
    <property type="evidence" value="ECO:0007669"/>
    <property type="project" value="TreeGrafter"/>
</dbReference>
<evidence type="ECO:0000313" key="10">
    <source>
        <dbReference type="Proteomes" id="UP000053477"/>
    </source>
</evidence>
<keyword evidence="4 5" id="KW-0539">Nucleus</keyword>
<dbReference type="EMBL" id="KQ085882">
    <property type="protein sequence ID" value="KLO20650.1"/>
    <property type="molecule type" value="Genomic_DNA"/>
</dbReference>
<dbReference type="PROSITE" id="PS50071">
    <property type="entry name" value="HOMEOBOX_2"/>
    <property type="match status" value="1"/>
</dbReference>
<comment type="subcellular location">
    <subcellularLocation>
        <location evidence="1 5 6">Nucleus</location>
    </subcellularLocation>
</comment>
<dbReference type="InterPro" id="IPR051000">
    <property type="entry name" value="Homeobox_DNA-bind_prot"/>
</dbReference>
<dbReference type="InterPro" id="IPR001356">
    <property type="entry name" value="HD"/>
</dbReference>
<protein>
    <recommendedName>
        <fullName evidence="8">Homeobox domain-containing protein</fullName>
    </recommendedName>
</protein>
<dbReference type="InParanoid" id="A0A0H2S8Q6"/>
<keyword evidence="3 5" id="KW-0371">Homeobox</keyword>
<dbReference type="GO" id="GO:0000978">
    <property type="term" value="F:RNA polymerase II cis-regulatory region sequence-specific DNA binding"/>
    <property type="evidence" value="ECO:0007669"/>
    <property type="project" value="TreeGrafter"/>
</dbReference>
<dbReference type="GO" id="GO:0030154">
    <property type="term" value="P:cell differentiation"/>
    <property type="evidence" value="ECO:0007669"/>
    <property type="project" value="TreeGrafter"/>
</dbReference>
<evidence type="ECO:0000256" key="5">
    <source>
        <dbReference type="PROSITE-ProRule" id="PRU00108"/>
    </source>
</evidence>
<feature type="region of interest" description="Disordered" evidence="7">
    <location>
        <begin position="207"/>
        <end position="232"/>
    </location>
</feature>
<dbReference type="GO" id="GO:0005634">
    <property type="term" value="C:nucleus"/>
    <property type="evidence" value="ECO:0007669"/>
    <property type="project" value="UniProtKB-SubCell"/>
</dbReference>
<dbReference type="SUPFAM" id="SSF46689">
    <property type="entry name" value="Homeodomain-like"/>
    <property type="match status" value="1"/>
</dbReference>
<evidence type="ECO:0000256" key="4">
    <source>
        <dbReference type="ARBA" id="ARBA00023242"/>
    </source>
</evidence>
<feature type="domain" description="Homeobox" evidence="8">
    <location>
        <begin position="167"/>
        <end position="210"/>
    </location>
</feature>
<name>A0A0H2S8Q6_9AGAM</name>
<keyword evidence="10" id="KW-1185">Reference proteome</keyword>
<gene>
    <name evidence="9" type="ORF">SCHPADRAFT_15862</name>
</gene>
<evidence type="ECO:0000259" key="8">
    <source>
        <dbReference type="PROSITE" id="PS50071"/>
    </source>
</evidence>
<dbReference type="Proteomes" id="UP000053477">
    <property type="component" value="Unassembled WGS sequence"/>
</dbReference>
<organism evidence="9 10">
    <name type="scientific">Schizopora paradoxa</name>
    <dbReference type="NCBI Taxonomy" id="27342"/>
    <lineage>
        <taxon>Eukaryota</taxon>
        <taxon>Fungi</taxon>
        <taxon>Dikarya</taxon>
        <taxon>Basidiomycota</taxon>
        <taxon>Agaricomycotina</taxon>
        <taxon>Agaricomycetes</taxon>
        <taxon>Hymenochaetales</taxon>
        <taxon>Schizoporaceae</taxon>
        <taxon>Schizopora</taxon>
    </lineage>
</organism>
<proteinExistence type="predicted"/>
<evidence type="ECO:0000256" key="2">
    <source>
        <dbReference type="ARBA" id="ARBA00023125"/>
    </source>
</evidence>
<accession>A0A0H2S8Q6</accession>
<evidence type="ECO:0000256" key="1">
    <source>
        <dbReference type="ARBA" id="ARBA00004123"/>
    </source>
</evidence>
<dbReference type="SMART" id="SM00389">
    <property type="entry name" value="HOX"/>
    <property type="match status" value="1"/>
</dbReference>
<dbReference type="PANTHER" id="PTHR24324">
    <property type="entry name" value="HOMEOBOX PROTEIN HHEX"/>
    <property type="match status" value="1"/>
</dbReference>
<dbReference type="PANTHER" id="PTHR24324:SF5">
    <property type="entry name" value="HEMATOPOIETICALLY-EXPRESSED HOMEOBOX PROTEIN HHEX"/>
    <property type="match status" value="1"/>
</dbReference>
<evidence type="ECO:0000256" key="7">
    <source>
        <dbReference type="SAM" id="MobiDB-lite"/>
    </source>
</evidence>
<dbReference type="CDD" id="cd00086">
    <property type="entry name" value="homeodomain"/>
    <property type="match status" value="1"/>
</dbReference>
<reference evidence="9 10" key="1">
    <citation type="submission" date="2015-04" db="EMBL/GenBank/DDBJ databases">
        <title>Complete genome sequence of Schizopora paradoxa KUC8140, a cosmopolitan wood degrader in East Asia.</title>
        <authorList>
            <consortium name="DOE Joint Genome Institute"/>
            <person name="Min B."/>
            <person name="Park H."/>
            <person name="Jang Y."/>
            <person name="Kim J.-J."/>
            <person name="Kim K.H."/>
            <person name="Pangilinan J."/>
            <person name="Lipzen A."/>
            <person name="Riley R."/>
            <person name="Grigoriev I.V."/>
            <person name="Spatafora J.W."/>
            <person name="Choi I.-G."/>
        </authorList>
    </citation>
    <scope>NUCLEOTIDE SEQUENCE [LARGE SCALE GENOMIC DNA]</scope>
    <source>
        <strain evidence="9 10">KUC8140</strain>
    </source>
</reference>
<dbReference type="OrthoDB" id="6159439at2759"/>
<keyword evidence="2 5" id="KW-0238">DNA-binding</keyword>
<evidence type="ECO:0000256" key="3">
    <source>
        <dbReference type="ARBA" id="ARBA00023155"/>
    </source>
</evidence>
<dbReference type="Gene3D" id="1.10.10.60">
    <property type="entry name" value="Homeodomain-like"/>
    <property type="match status" value="1"/>
</dbReference>
<dbReference type="InterPro" id="IPR009057">
    <property type="entry name" value="Homeodomain-like_sf"/>
</dbReference>